<evidence type="ECO:0000256" key="3">
    <source>
        <dbReference type="ARBA" id="ARBA00022801"/>
    </source>
</evidence>
<sequence>MILERTIAPVFAANCYVLAPAPGGPALVVDPGAGSARGAMALLRSNRLTLGAILLTHGHADHVWDAATLIEAARDEGILSIADPLTPAASVPVYVPRPDLHRLDDPDASTAIRANGMSFADMAGTAWKRPADIRAFPAEGFGAAFEILPGLGLQAVPAPGHTEGSTLFFFNSRLADNYLLTEAEVIDDDPSHADEERDYLMALAGDVIFKGSVGRADLPGGDQVQMWATLRLLAGAVSPETILLPGHGAVTTMEHEHHGNPYLAEAKIRGGDRNA</sequence>
<reference evidence="6 7" key="1">
    <citation type="submission" date="2020-05" db="EMBL/GenBank/DDBJ databases">
        <title>Actinomyces sp. zg-325.</title>
        <authorList>
            <person name="Yang C."/>
        </authorList>
    </citation>
    <scope>NUCLEOTIDE SEQUENCE [LARGE SCALE GENOMIC DNA]</scope>
    <source>
        <strain evidence="7">zg-325</strain>
    </source>
</reference>
<evidence type="ECO:0000256" key="1">
    <source>
        <dbReference type="ARBA" id="ARBA00001947"/>
    </source>
</evidence>
<dbReference type="InterPro" id="IPR036866">
    <property type="entry name" value="RibonucZ/Hydroxyglut_hydro"/>
</dbReference>
<dbReference type="GO" id="GO:0046872">
    <property type="term" value="F:metal ion binding"/>
    <property type="evidence" value="ECO:0007669"/>
    <property type="project" value="UniProtKB-KW"/>
</dbReference>
<name>A0A6M8B974_9ACTO</name>
<accession>A0A6M8B974</accession>
<dbReference type="EMBL" id="CP053642">
    <property type="protein sequence ID" value="QKD79783.1"/>
    <property type="molecule type" value="Genomic_DNA"/>
</dbReference>
<evidence type="ECO:0000313" key="6">
    <source>
        <dbReference type="EMBL" id="QKD79783.1"/>
    </source>
</evidence>
<dbReference type="SUPFAM" id="SSF56281">
    <property type="entry name" value="Metallo-hydrolase/oxidoreductase"/>
    <property type="match status" value="1"/>
</dbReference>
<evidence type="ECO:0000256" key="4">
    <source>
        <dbReference type="ARBA" id="ARBA00022833"/>
    </source>
</evidence>
<dbReference type="AlphaFoldDB" id="A0A6M8B974"/>
<dbReference type="PANTHER" id="PTHR46233">
    <property type="entry name" value="HYDROXYACYLGLUTATHIONE HYDROLASE GLOC"/>
    <property type="match status" value="1"/>
</dbReference>
<dbReference type="InterPro" id="IPR051453">
    <property type="entry name" value="MBL_Glyoxalase_II"/>
</dbReference>
<organism evidence="6 7">
    <name type="scientific">Actinomyces marmotae</name>
    <dbReference type="NCBI Taxonomy" id="2737173"/>
    <lineage>
        <taxon>Bacteria</taxon>
        <taxon>Bacillati</taxon>
        <taxon>Actinomycetota</taxon>
        <taxon>Actinomycetes</taxon>
        <taxon>Actinomycetales</taxon>
        <taxon>Actinomycetaceae</taxon>
        <taxon>Actinomyces</taxon>
    </lineage>
</organism>
<keyword evidence="4" id="KW-0862">Zinc</keyword>
<protein>
    <submittedName>
        <fullName evidence="6">MBL fold metallo-hydrolase</fullName>
    </submittedName>
</protein>
<gene>
    <name evidence="6" type="ORF">HPC72_05550</name>
</gene>
<dbReference type="CDD" id="cd06262">
    <property type="entry name" value="metallo-hydrolase-like_MBL-fold"/>
    <property type="match status" value="1"/>
</dbReference>
<keyword evidence="2" id="KW-0479">Metal-binding</keyword>
<feature type="domain" description="Metallo-beta-lactamase" evidence="5">
    <location>
        <begin position="12"/>
        <end position="247"/>
    </location>
</feature>
<dbReference type="InterPro" id="IPR001279">
    <property type="entry name" value="Metallo-B-lactamas"/>
</dbReference>
<dbReference type="RefSeq" id="WP_159524607.1">
    <property type="nucleotide sequence ID" value="NZ_CP053642.1"/>
</dbReference>
<dbReference type="Gene3D" id="3.60.15.10">
    <property type="entry name" value="Ribonuclease Z/Hydroxyacylglutathione hydrolase-like"/>
    <property type="match status" value="1"/>
</dbReference>
<proteinExistence type="predicted"/>
<evidence type="ECO:0000313" key="7">
    <source>
        <dbReference type="Proteomes" id="UP000504752"/>
    </source>
</evidence>
<evidence type="ECO:0000259" key="5">
    <source>
        <dbReference type="SMART" id="SM00849"/>
    </source>
</evidence>
<evidence type="ECO:0000256" key="2">
    <source>
        <dbReference type="ARBA" id="ARBA00022723"/>
    </source>
</evidence>
<dbReference type="SMART" id="SM00849">
    <property type="entry name" value="Lactamase_B"/>
    <property type="match status" value="1"/>
</dbReference>
<dbReference type="Pfam" id="PF00753">
    <property type="entry name" value="Lactamase_B"/>
    <property type="match status" value="1"/>
</dbReference>
<dbReference type="KEGG" id="amam:HPC72_05550"/>
<keyword evidence="7" id="KW-1185">Reference proteome</keyword>
<dbReference type="GO" id="GO:0016787">
    <property type="term" value="F:hydrolase activity"/>
    <property type="evidence" value="ECO:0007669"/>
    <property type="project" value="UniProtKB-KW"/>
</dbReference>
<dbReference type="Proteomes" id="UP000504752">
    <property type="component" value="Chromosome"/>
</dbReference>
<comment type="cofactor">
    <cofactor evidence="1">
        <name>Zn(2+)</name>
        <dbReference type="ChEBI" id="CHEBI:29105"/>
    </cofactor>
</comment>
<dbReference type="PANTHER" id="PTHR46233:SF3">
    <property type="entry name" value="HYDROXYACYLGLUTATHIONE HYDROLASE GLOC"/>
    <property type="match status" value="1"/>
</dbReference>
<keyword evidence="3 6" id="KW-0378">Hydrolase</keyword>